<dbReference type="RefSeq" id="WP_398284480.1">
    <property type="nucleotide sequence ID" value="NZ_JBITLV010000010.1"/>
</dbReference>
<evidence type="ECO:0000256" key="4">
    <source>
        <dbReference type="ARBA" id="ARBA00023163"/>
    </source>
</evidence>
<feature type="domain" description="OmpR/PhoB-type" evidence="8">
    <location>
        <begin position="138"/>
        <end position="237"/>
    </location>
</feature>
<evidence type="ECO:0000256" key="1">
    <source>
        <dbReference type="ARBA" id="ARBA00022553"/>
    </source>
</evidence>
<dbReference type="Gene3D" id="6.10.250.690">
    <property type="match status" value="1"/>
</dbReference>
<accession>A0ABW8AU38</accession>
<evidence type="ECO:0000313" key="9">
    <source>
        <dbReference type="EMBL" id="MFI7589880.1"/>
    </source>
</evidence>
<proteinExistence type="predicted"/>
<evidence type="ECO:0000259" key="8">
    <source>
        <dbReference type="PROSITE" id="PS51755"/>
    </source>
</evidence>
<evidence type="ECO:0000256" key="3">
    <source>
        <dbReference type="ARBA" id="ARBA00023125"/>
    </source>
</evidence>
<dbReference type="InterPro" id="IPR001789">
    <property type="entry name" value="Sig_transdc_resp-reg_receiver"/>
</dbReference>
<dbReference type="InterPro" id="IPR001867">
    <property type="entry name" value="OmpR/PhoB-type_DNA-bd"/>
</dbReference>
<dbReference type="EMBL" id="JBITLV010000010">
    <property type="protein sequence ID" value="MFI7589880.1"/>
    <property type="molecule type" value="Genomic_DNA"/>
</dbReference>
<dbReference type="Gene3D" id="1.10.10.10">
    <property type="entry name" value="Winged helix-like DNA-binding domain superfamily/Winged helix DNA-binding domain"/>
    <property type="match status" value="1"/>
</dbReference>
<dbReference type="PROSITE" id="PS51755">
    <property type="entry name" value="OMPR_PHOB"/>
    <property type="match status" value="1"/>
</dbReference>
<dbReference type="CDD" id="cd17574">
    <property type="entry name" value="REC_OmpR"/>
    <property type="match status" value="1"/>
</dbReference>
<keyword evidence="4" id="KW-0804">Transcription</keyword>
<feature type="domain" description="Response regulatory" evidence="7">
    <location>
        <begin position="16"/>
        <end position="129"/>
    </location>
</feature>
<dbReference type="SUPFAM" id="SSF52172">
    <property type="entry name" value="CheY-like"/>
    <property type="match status" value="1"/>
</dbReference>
<keyword evidence="1 5" id="KW-0597">Phosphoprotein</keyword>
<keyword evidence="10" id="KW-1185">Reference proteome</keyword>
<keyword evidence="2" id="KW-0805">Transcription regulation</keyword>
<feature type="DNA-binding region" description="OmpR/PhoB-type" evidence="6">
    <location>
        <begin position="138"/>
        <end position="237"/>
    </location>
</feature>
<dbReference type="CDD" id="cd00383">
    <property type="entry name" value="trans_reg_C"/>
    <property type="match status" value="1"/>
</dbReference>
<keyword evidence="3 6" id="KW-0238">DNA-binding</keyword>
<dbReference type="SMART" id="SM00448">
    <property type="entry name" value="REC"/>
    <property type="match status" value="1"/>
</dbReference>
<protein>
    <submittedName>
        <fullName evidence="9">Response regulator transcription factor</fullName>
    </submittedName>
</protein>
<dbReference type="PANTHER" id="PTHR48111:SF4">
    <property type="entry name" value="DNA-BINDING DUAL TRANSCRIPTIONAL REGULATOR OMPR"/>
    <property type="match status" value="1"/>
</dbReference>
<dbReference type="PROSITE" id="PS50110">
    <property type="entry name" value="RESPONSE_REGULATORY"/>
    <property type="match status" value="1"/>
</dbReference>
<comment type="caution">
    <text evidence="9">The sequence shown here is derived from an EMBL/GenBank/DDBJ whole genome shotgun (WGS) entry which is preliminary data.</text>
</comment>
<dbReference type="InterPro" id="IPR011006">
    <property type="entry name" value="CheY-like_superfamily"/>
</dbReference>
<evidence type="ECO:0000256" key="6">
    <source>
        <dbReference type="PROSITE-ProRule" id="PRU01091"/>
    </source>
</evidence>
<evidence type="ECO:0000256" key="2">
    <source>
        <dbReference type="ARBA" id="ARBA00023015"/>
    </source>
</evidence>
<gene>
    <name evidence="9" type="ORF">ACIB24_22655</name>
</gene>
<name>A0ABW8AU38_9ACTN</name>
<evidence type="ECO:0000313" key="10">
    <source>
        <dbReference type="Proteomes" id="UP001612915"/>
    </source>
</evidence>
<evidence type="ECO:0000259" key="7">
    <source>
        <dbReference type="PROSITE" id="PS50110"/>
    </source>
</evidence>
<feature type="modified residue" description="4-aspartylphosphate" evidence="5">
    <location>
        <position position="65"/>
    </location>
</feature>
<dbReference type="Gene3D" id="3.40.50.2300">
    <property type="match status" value="1"/>
</dbReference>
<dbReference type="Pfam" id="PF00486">
    <property type="entry name" value="Trans_reg_C"/>
    <property type="match status" value="1"/>
</dbReference>
<sequence length="237" mass="26287">MDDSTGLSARSSRGRRALVIDDEIHLASMIAGYLRREGFDVDLAGDGQQALDKARAEHPDLVILDLGLPELDGVELCRELRTFSDCYVIMVTARAGEADKLRGLAAGADDYITKPFSPRELVARVEVMFRRPRSGRPVGDLVIGDLTIDRPRREVRLAGAPLELTPIEFDVLAALGARRDTVLTRRQILDIVWGESWVGDENLVDVHIGHLRRKLSDGPGNRRYLHTVRGVGFRIGE</sequence>
<reference evidence="9 10" key="1">
    <citation type="submission" date="2024-10" db="EMBL/GenBank/DDBJ databases">
        <title>The Natural Products Discovery Center: Release of the First 8490 Sequenced Strains for Exploring Actinobacteria Biosynthetic Diversity.</title>
        <authorList>
            <person name="Kalkreuter E."/>
            <person name="Kautsar S.A."/>
            <person name="Yang D."/>
            <person name="Bader C.D."/>
            <person name="Teijaro C.N."/>
            <person name="Fluegel L."/>
            <person name="Davis C.M."/>
            <person name="Simpson J.R."/>
            <person name="Lauterbach L."/>
            <person name="Steele A.D."/>
            <person name="Gui C."/>
            <person name="Meng S."/>
            <person name="Li G."/>
            <person name="Viehrig K."/>
            <person name="Ye F."/>
            <person name="Su P."/>
            <person name="Kiefer A.F."/>
            <person name="Nichols A."/>
            <person name="Cepeda A.J."/>
            <person name="Yan W."/>
            <person name="Fan B."/>
            <person name="Jiang Y."/>
            <person name="Adhikari A."/>
            <person name="Zheng C.-J."/>
            <person name="Schuster L."/>
            <person name="Cowan T.M."/>
            <person name="Smanski M.J."/>
            <person name="Chevrette M.G."/>
            <person name="De Carvalho L.P.S."/>
            <person name="Shen B."/>
        </authorList>
    </citation>
    <scope>NUCLEOTIDE SEQUENCE [LARGE SCALE GENOMIC DNA]</scope>
    <source>
        <strain evidence="9 10">NPDC049639</strain>
    </source>
</reference>
<dbReference type="Proteomes" id="UP001612915">
    <property type="component" value="Unassembled WGS sequence"/>
</dbReference>
<dbReference type="PANTHER" id="PTHR48111">
    <property type="entry name" value="REGULATOR OF RPOS"/>
    <property type="match status" value="1"/>
</dbReference>
<organism evidence="9 10">
    <name type="scientific">Spongisporangium articulatum</name>
    <dbReference type="NCBI Taxonomy" id="3362603"/>
    <lineage>
        <taxon>Bacteria</taxon>
        <taxon>Bacillati</taxon>
        <taxon>Actinomycetota</taxon>
        <taxon>Actinomycetes</taxon>
        <taxon>Kineosporiales</taxon>
        <taxon>Kineosporiaceae</taxon>
        <taxon>Spongisporangium</taxon>
    </lineage>
</organism>
<dbReference type="SMART" id="SM00862">
    <property type="entry name" value="Trans_reg_C"/>
    <property type="match status" value="1"/>
</dbReference>
<dbReference type="InterPro" id="IPR039420">
    <property type="entry name" value="WalR-like"/>
</dbReference>
<evidence type="ECO:0000256" key="5">
    <source>
        <dbReference type="PROSITE-ProRule" id="PRU00169"/>
    </source>
</evidence>
<dbReference type="Pfam" id="PF00072">
    <property type="entry name" value="Response_reg"/>
    <property type="match status" value="1"/>
</dbReference>
<dbReference type="InterPro" id="IPR036388">
    <property type="entry name" value="WH-like_DNA-bd_sf"/>
</dbReference>